<dbReference type="Proteomes" id="UP000035996">
    <property type="component" value="Unassembled WGS sequence"/>
</dbReference>
<gene>
    <name evidence="2" type="ORF">AB986_04555</name>
</gene>
<protein>
    <recommendedName>
        <fullName evidence="1">Uracil-DNA glycosylase-like domain-containing protein</fullName>
    </recommendedName>
</protein>
<proteinExistence type="predicted"/>
<dbReference type="InterPro" id="IPR005122">
    <property type="entry name" value="Uracil-DNA_glycosylase-like"/>
</dbReference>
<evidence type="ECO:0000259" key="1">
    <source>
        <dbReference type="Pfam" id="PF03167"/>
    </source>
</evidence>
<keyword evidence="3" id="KW-1185">Reference proteome</keyword>
<comment type="caution">
    <text evidence="2">The sequence shown here is derived from an EMBL/GenBank/DDBJ whole genome shotgun (WGS) entry which is preliminary data.</text>
</comment>
<organism evidence="2 3">
    <name type="scientific">Guptibacillus hwajinpoensis</name>
    <dbReference type="NCBI Taxonomy" id="208199"/>
    <lineage>
        <taxon>Bacteria</taxon>
        <taxon>Bacillati</taxon>
        <taxon>Bacillota</taxon>
        <taxon>Bacilli</taxon>
        <taxon>Bacillales</taxon>
        <taxon>Guptibacillaceae</taxon>
        <taxon>Guptibacillus</taxon>
    </lineage>
</organism>
<evidence type="ECO:0000313" key="3">
    <source>
        <dbReference type="Proteomes" id="UP000035996"/>
    </source>
</evidence>
<dbReference type="AlphaFoldDB" id="A0A0J6CZN6"/>
<accession>A0A0J6CZN6</accession>
<dbReference type="Pfam" id="PF03167">
    <property type="entry name" value="UDG"/>
    <property type="match status" value="1"/>
</dbReference>
<dbReference type="InterPro" id="IPR036895">
    <property type="entry name" value="Uracil-DNA_glycosylase-like_sf"/>
</dbReference>
<sequence>MEETLNYEELYNVLANRYEVQGVITPNTKLIFILESPHIAEIKHGVPVAGPSGATMSKKLFGEEYGKPLGLLLQKQLEESKDRPSLDVVGLLNVCNIPMQKRPYEKEDIEQSNGFLNHLETIRISNQKSQFKDENLNNVQSFILSKFQHRLESLVDRELTIVPCGRFAQKFFKLANVSSQKWTVVEEVPHPSYNSWSRERYQTPVNNVIQELNRHKI</sequence>
<name>A0A0J6CZN6_9BACL</name>
<dbReference type="EMBL" id="LELK01000001">
    <property type="protein sequence ID" value="KMM38560.1"/>
    <property type="molecule type" value="Genomic_DNA"/>
</dbReference>
<dbReference type="OrthoDB" id="5066079at2"/>
<dbReference type="SUPFAM" id="SSF52141">
    <property type="entry name" value="Uracil-DNA glycosylase-like"/>
    <property type="match status" value="1"/>
</dbReference>
<dbReference type="RefSeq" id="WP_048309676.1">
    <property type="nucleotide sequence ID" value="NZ_CP119526.1"/>
</dbReference>
<dbReference type="PATRIC" id="fig|157733.3.peg.3140"/>
<evidence type="ECO:0000313" key="2">
    <source>
        <dbReference type="EMBL" id="KMM38560.1"/>
    </source>
</evidence>
<reference evidence="2" key="1">
    <citation type="submission" date="2015-06" db="EMBL/GenBank/DDBJ databases">
        <authorList>
            <person name="Liu B."/>
            <person name="Wang J."/>
            <person name="Zhu Y."/>
            <person name="Liu G."/>
            <person name="Chen Q."/>
            <person name="Zheng C."/>
            <person name="Che J."/>
            <person name="Ge C."/>
            <person name="Shi H."/>
            <person name="Pan Z."/>
            <person name="Liu X."/>
        </authorList>
    </citation>
    <scope>NUCLEOTIDE SEQUENCE [LARGE SCALE GENOMIC DNA]</scope>
    <source>
        <strain evidence="2">DSM 16346</strain>
    </source>
</reference>
<feature type="domain" description="Uracil-DNA glycosylase-like" evidence="1">
    <location>
        <begin position="22"/>
        <end position="212"/>
    </location>
</feature>